<keyword evidence="3" id="KW-0804">Transcription</keyword>
<evidence type="ECO:0000256" key="3">
    <source>
        <dbReference type="ARBA" id="ARBA00023163"/>
    </source>
</evidence>
<evidence type="ECO:0000259" key="4">
    <source>
        <dbReference type="PROSITE" id="PS50995"/>
    </source>
</evidence>
<dbReference type="PROSITE" id="PS50995">
    <property type="entry name" value="HTH_MARR_2"/>
    <property type="match status" value="1"/>
</dbReference>
<accession>A0ABW1V963</accession>
<organism evidence="5 6">
    <name type="scientific">Paenibacillus septentrionalis</name>
    <dbReference type="NCBI Taxonomy" id="429342"/>
    <lineage>
        <taxon>Bacteria</taxon>
        <taxon>Bacillati</taxon>
        <taxon>Bacillota</taxon>
        <taxon>Bacilli</taxon>
        <taxon>Bacillales</taxon>
        <taxon>Paenibacillaceae</taxon>
        <taxon>Paenibacillus</taxon>
    </lineage>
</organism>
<gene>
    <name evidence="5" type="ORF">ACFP56_16085</name>
</gene>
<dbReference type="EMBL" id="JBHSTE010000005">
    <property type="protein sequence ID" value="MFC6334148.1"/>
    <property type="molecule type" value="Genomic_DNA"/>
</dbReference>
<sequence length="142" mass="16963">MDKSHQELKELFLMFKNIDRRITQCFEKRAGISLTRYELLYKLLTKGKITQISLQQELNIDQAAITRHLKLLEEQQLVHRQRNELNNREIIVEITDIGKQLLTGCDGDRQQFINELYRDFTTEEVEQLQALVRKLNYNTDRL</sequence>
<comment type="caution">
    <text evidence="5">The sequence shown here is derived from an EMBL/GenBank/DDBJ whole genome shotgun (WGS) entry which is preliminary data.</text>
</comment>
<dbReference type="Proteomes" id="UP001596233">
    <property type="component" value="Unassembled WGS sequence"/>
</dbReference>
<dbReference type="CDD" id="cd00090">
    <property type="entry name" value="HTH_ARSR"/>
    <property type="match status" value="1"/>
</dbReference>
<proteinExistence type="predicted"/>
<dbReference type="InterPro" id="IPR036390">
    <property type="entry name" value="WH_DNA-bd_sf"/>
</dbReference>
<dbReference type="InterPro" id="IPR036388">
    <property type="entry name" value="WH-like_DNA-bd_sf"/>
</dbReference>
<keyword evidence="1" id="KW-0805">Transcription regulation</keyword>
<dbReference type="RefSeq" id="WP_379236362.1">
    <property type="nucleotide sequence ID" value="NZ_JBHSTE010000005.1"/>
</dbReference>
<dbReference type="InterPro" id="IPR011991">
    <property type="entry name" value="ArsR-like_HTH"/>
</dbReference>
<dbReference type="PANTHER" id="PTHR42756:SF1">
    <property type="entry name" value="TRANSCRIPTIONAL REPRESSOR OF EMRAB OPERON"/>
    <property type="match status" value="1"/>
</dbReference>
<protein>
    <submittedName>
        <fullName evidence="5">MarR family winged helix-turn-helix transcriptional regulator</fullName>
    </submittedName>
</protein>
<dbReference type="SMART" id="SM00347">
    <property type="entry name" value="HTH_MARR"/>
    <property type="match status" value="1"/>
</dbReference>
<feature type="domain" description="HTH marR-type" evidence="4">
    <location>
        <begin position="1"/>
        <end position="137"/>
    </location>
</feature>
<dbReference type="Gene3D" id="1.10.10.10">
    <property type="entry name" value="Winged helix-like DNA-binding domain superfamily/Winged helix DNA-binding domain"/>
    <property type="match status" value="1"/>
</dbReference>
<keyword evidence="6" id="KW-1185">Reference proteome</keyword>
<dbReference type="PANTHER" id="PTHR42756">
    <property type="entry name" value="TRANSCRIPTIONAL REGULATOR, MARR"/>
    <property type="match status" value="1"/>
</dbReference>
<evidence type="ECO:0000313" key="5">
    <source>
        <dbReference type="EMBL" id="MFC6334148.1"/>
    </source>
</evidence>
<dbReference type="SUPFAM" id="SSF46785">
    <property type="entry name" value="Winged helix' DNA-binding domain"/>
    <property type="match status" value="1"/>
</dbReference>
<dbReference type="InterPro" id="IPR000835">
    <property type="entry name" value="HTH_MarR-typ"/>
</dbReference>
<evidence type="ECO:0000256" key="1">
    <source>
        <dbReference type="ARBA" id="ARBA00023015"/>
    </source>
</evidence>
<evidence type="ECO:0000313" key="6">
    <source>
        <dbReference type="Proteomes" id="UP001596233"/>
    </source>
</evidence>
<reference evidence="6" key="1">
    <citation type="journal article" date="2019" name="Int. J. Syst. Evol. Microbiol.">
        <title>The Global Catalogue of Microorganisms (GCM) 10K type strain sequencing project: providing services to taxonomists for standard genome sequencing and annotation.</title>
        <authorList>
            <consortium name="The Broad Institute Genomics Platform"/>
            <consortium name="The Broad Institute Genome Sequencing Center for Infectious Disease"/>
            <person name="Wu L."/>
            <person name="Ma J."/>
        </authorList>
    </citation>
    <scope>NUCLEOTIDE SEQUENCE [LARGE SCALE GENOMIC DNA]</scope>
    <source>
        <strain evidence="6">PCU 280</strain>
    </source>
</reference>
<keyword evidence="2" id="KW-0238">DNA-binding</keyword>
<name>A0ABW1V963_9BACL</name>
<dbReference type="Pfam" id="PF01047">
    <property type="entry name" value="MarR"/>
    <property type="match status" value="1"/>
</dbReference>
<dbReference type="PRINTS" id="PR00598">
    <property type="entry name" value="HTHMARR"/>
</dbReference>
<evidence type="ECO:0000256" key="2">
    <source>
        <dbReference type="ARBA" id="ARBA00023125"/>
    </source>
</evidence>